<dbReference type="Pfam" id="PF07687">
    <property type="entry name" value="M20_dimer"/>
    <property type="match status" value="1"/>
</dbReference>
<name>A0A6G6BR69_9FLAO</name>
<evidence type="ECO:0000313" key="7">
    <source>
        <dbReference type="EMBL" id="QID54440.1"/>
    </source>
</evidence>
<dbReference type="InterPro" id="IPR050072">
    <property type="entry name" value="Peptidase_M20A"/>
</dbReference>
<dbReference type="AlphaFoldDB" id="A0A6G6BR69"/>
<dbReference type="Gene3D" id="3.40.630.10">
    <property type="entry name" value="Zn peptidases"/>
    <property type="match status" value="1"/>
</dbReference>
<keyword evidence="2" id="KW-0479">Metal-binding</keyword>
<dbReference type="SUPFAM" id="SSF53187">
    <property type="entry name" value="Zn-dependent exopeptidases"/>
    <property type="match status" value="1"/>
</dbReference>
<protein>
    <submittedName>
        <fullName evidence="7">Acetylornithine deacetylase</fullName>
    </submittedName>
</protein>
<dbReference type="Gene3D" id="3.30.70.360">
    <property type="match status" value="1"/>
</dbReference>
<reference evidence="7" key="1">
    <citation type="journal article" date="2020" name="Biol. Lett.">
        <title>Evolutionary rates are correlated between cockroach symbionts and mitochondrial genomes.</title>
        <authorList>
            <person name="Arab D.A."/>
            <person name="Bourguignon T."/>
            <person name="Wang Z."/>
            <person name="Ho S.Y.W."/>
            <person name="Lo N."/>
        </authorList>
    </citation>
    <scope>NUCLEOTIDE SEQUENCE</scope>
    <source>
        <strain evidence="7">DHOG3964</strain>
    </source>
</reference>
<evidence type="ECO:0000256" key="3">
    <source>
        <dbReference type="ARBA" id="ARBA00022801"/>
    </source>
</evidence>
<dbReference type="InterPro" id="IPR001261">
    <property type="entry name" value="ArgE/DapE_CS"/>
</dbReference>
<proteinExistence type="predicted"/>
<dbReference type="PANTHER" id="PTHR43808:SF31">
    <property type="entry name" value="N-ACETYL-L-CITRULLINE DEACETYLASE"/>
    <property type="match status" value="1"/>
</dbReference>
<dbReference type="GO" id="GO:0008777">
    <property type="term" value="F:acetylornithine deacetylase activity"/>
    <property type="evidence" value="ECO:0007669"/>
    <property type="project" value="TreeGrafter"/>
</dbReference>
<dbReference type="SUPFAM" id="SSF55031">
    <property type="entry name" value="Bacterial exopeptidase dimerisation domain"/>
    <property type="match status" value="1"/>
</dbReference>
<evidence type="ECO:0000256" key="4">
    <source>
        <dbReference type="ARBA" id="ARBA00022833"/>
    </source>
</evidence>
<dbReference type="InterPro" id="IPR036264">
    <property type="entry name" value="Bact_exopeptidase_dim_dom"/>
</dbReference>
<dbReference type="InterPro" id="IPR011650">
    <property type="entry name" value="Peptidase_M20_dimer"/>
</dbReference>
<dbReference type="InterPro" id="IPR002933">
    <property type="entry name" value="Peptidase_M20"/>
</dbReference>
<keyword evidence="3" id="KW-0378">Hydrolase</keyword>
<comment type="cofactor">
    <cofactor evidence="1">
        <name>Zn(2+)</name>
        <dbReference type="ChEBI" id="CHEBI:29105"/>
    </cofactor>
</comment>
<dbReference type="GO" id="GO:0006526">
    <property type="term" value="P:L-arginine biosynthetic process"/>
    <property type="evidence" value="ECO:0007669"/>
    <property type="project" value="TreeGrafter"/>
</dbReference>
<evidence type="ECO:0000256" key="5">
    <source>
        <dbReference type="ARBA" id="ARBA00023285"/>
    </source>
</evidence>
<feature type="domain" description="Peptidase M20 dimerisation" evidence="6">
    <location>
        <begin position="174"/>
        <end position="275"/>
    </location>
</feature>
<feature type="non-terminal residue" evidence="7">
    <location>
        <position position="362"/>
    </location>
</feature>
<keyword evidence="5" id="KW-0170">Cobalt</keyword>
<evidence type="ECO:0000256" key="2">
    <source>
        <dbReference type="ARBA" id="ARBA00022723"/>
    </source>
</evidence>
<dbReference type="EMBL" id="MN040460">
    <property type="protein sequence ID" value="QID54440.1"/>
    <property type="molecule type" value="Genomic_DNA"/>
</dbReference>
<keyword evidence="4" id="KW-0862">Zinc</keyword>
<sequence>MSIVNLKLLKEEAIQLLIKIINTPSVSKQEQEVSFLIEDYMSKYGFHINRKFNNIWTENNNYIKNKNTPTILLNSHHDTVHPGTNWYTDPYTAIIKNNKLIGLGSNDAGASVVALISAFIYLSSLSILLPYKLILAITAEEEIAGNEGVKSILSELGKIDVGIIGEPTNMQVAIAEKGLIVLDCLAIGKSAHSALSPNSGINAIYIATKDIEYLKTIRFTRESKLLGRTTLTVTQIKGGIQHNMIPDSCSFVLDIRTNELYDQEELIFFIKKNLSSTIKIRSSMYNFSFIDPTHPIVLKSKKLNLKIYGSPTLSDQSHMSFATIKIGVGDSVRSHTPNEYIYISEILNGIDIYIRLLKDFQF</sequence>
<evidence type="ECO:0000259" key="6">
    <source>
        <dbReference type="Pfam" id="PF07687"/>
    </source>
</evidence>
<dbReference type="PROSITE" id="PS00758">
    <property type="entry name" value="ARGE_DAPE_CPG2_1"/>
    <property type="match status" value="1"/>
</dbReference>
<evidence type="ECO:0000256" key="1">
    <source>
        <dbReference type="ARBA" id="ARBA00001947"/>
    </source>
</evidence>
<dbReference type="Pfam" id="PF01546">
    <property type="entry name" value="Peptidase_M20"/>
    <property type="match status" value="1"/>
</dbReference>
<organism evidence="7">
    <name type="scientific">Blattabacterium sp.</name>
    <name type="common">Anaplecta sp.</name>
    <dbReference type="NCBI Taxonomy" id="2712790"/>
    <lineage>
        <taxon>Bacteria</taxon>
        <taxon>Pseudomonadati</taxon>
        <taxon>Bacteroidota</taxon>
        <taxon>Flavobacteriia</taxon>
        <taxon>Flavobacteriales</taxon>
        <taxon>Blattabacteriaceae</taxon>
        <taxon>Blattabacterium</taxon>
    </lineage>
</organism>
<dbReference type="PANTHER" id="PTHR43808">
    <property type="entry name" value="ACETYLORNITHINE DEACETYLASE"/>
    <property type="match status" value="1"/>
</dbReference>
<accession>A0A6G6BR69</accession>
<dbReference type="GO" id="GO:0046872">
    <property type="term" value="F:metal ion binding"/>
    <property type="evidence" value="ECO:0007669"/>
    <property type="project" value="UniProtKB-KW"/>
</dbReference>